<proteinExistence type="predicted"/>
<name>A0A182NZ51_9DIPT</name>
<keyword evidence="4" id="KW-1185">Reference proteome</keyword>
<feature type="chain" id="PRO_5008130724" evidence="2">
    <location>
        <begin position="18"/>
        <end position="165"/>
    </location>
</feature>
<evidence type="ECO:0000256" key="2">
    <source>
        <dbReference type="SAM" id="SignalP"/>
    </source>
</evidence>
<evidence type="ECO:0000313" key="3">
    <source>
        <dbReference type="EnsemblMetazoa" id="ADIR015551-PA"/>
    </source>
</evidence>
<reference evidence="4" key="1">
    <citation type="submission" date="2013-03" db="EMBL/GenBank/DDBJ databases">
        <title>The Genome Sequence of Anopheles dirus WRAIR2.</title>
        <authorList>
            <consortium name="The Broad Institute Genomics Platform"/>
            <person name="Neafsey D.E."/>
            <person name="Walton C."/>
            <person name="Walker B."/>
            <person name="Young S.K."/>
            <person name="Zeng Q."/>
            <person name="Gargeya S."/>
            <person name="Fitzgerald M."/>
            <person name="Haas B."/>
            <person name="Abouelleil A."/>
            <person name="Allen A.W."/>
            <person name="Alvarado L."/>
            <person name="Arachchi H.M."/>
            <person name="Berlin A.M."/>
            <person name="Chapman S.B."/>
            <person name="Gainer-Dewar J."/>
            <person name="Goldberg J."/>
            <person name="Griggs A."/>
            <person name="Gujja S."/>
            <person name="Hansen M."/>
            <person name="Howarth C."/>
            <person name="Imamovic A."/>
            <person name="Ireland A."/>
            <person name="Larimer J."/>
            <person name="McCowan C."/>
            <person name="Murphy C."/>
            <person name="Pearson M."/>
            <person name="Poon T.W."/>
            <person name="Priest M."/>
            <person name="Roberts A."/>
            <person name="Saif S."/>
            <person name="Shea T."/>
            <person name="Sisk P."/>
            <person name="Sykes S."/>
            <person name="Wortman J."/>
            <person name="Nusbaum C."/>
            <person name="Birren B."/>
        </authorList>
    </citation>
    <scope>NUCLEOTIDE SEQUENCE [LARGE SCALE GENOMIC DNA]</scope>
    <source>
        <strain evidence="4">WRAIR2</strain>
    </source>
</reference>
<accession>A0A182NZ51</accession>
<organism evidence="3 4">
    <name type="scientific">Anopheles dirus</name>
    <dbReference type="NCBI Taxonomy" id="7168"/>
    <lineage>
        <taxon>Eukaryota</taxon>
        <taxon>Metazoa</taxon>
        <taxon>Ecdysozoa</taxon>
        <taxon>Arthropoda</taxon>
        <taxon>Hexapoda</taxon>
        <taxon>Insecta</taxon>
        <taxon>Pterygota</taxon>
        <taxon>Neoptera</taxon>
        <taxon>Endopterygota</taxon>
        <taxon>Diptera</taxon>
        <taxon>Nematocera</taxon>
        <taxon>Culicoidea</taxon>
        <taxon>Culicidae</taxon>
        <taxon>Anophelinae</taxon>
        <taxon>Anopheles</taxon>
    </lineage>
</organism>
<feature type="region of interest" description="Disordered" evidence="1">
    <location>
        <begin position="25"/>
        <end position="96"/>
    </location>
</feature>
<feature type="signal peptide" evidence="2">
    <location>
        <begin position="1"/>
        <end position="17"/>
    </location>
</feature>
<dbReference type="VEuPathDB" id="VectorBase:ADIR015551"/>
<protein>
    <submittedName>
        <fullName evidence="3">Uncharacterized protein</fullName>
    </submittedName>
</protein>
<dbReference type="EnsemblMetazoa" id="ADIR015551-RA">
    <property type="protein sequence ID" value="ADIR015551-PA"/>
    <property type="gene ID" value="ADIR015551"/>
</dbReference>
<evidence type="ECO:0000256" key="1">
    <source>
        <dbReference type="SAM" id="MobiDB-lite"/>
    </source>
</evidence>
<reference evidence="3" key="2">
    <citation type="submission" date="2020-05" db="UniProtKB">
        <authorList>
            <consortium name="EnsemblMetazoa"/>
        </authorList>
    </citation>
    <scope>IDENTIFICATION</scope>
    <source>
        <strain evidence="3">WRAIR2</strain>
    </source>
</reference>
<dbReference type="AlphaFoldDB" id="A0A182NZ51"/>
<dbReference type="Proteomes" id="UP000075884">
    <property type="component" value="Unassembled WGS sequence"/>
</dbReference>
<keyword evidence="2" id="KW-0732">Signal</keyword>
<sequence>MLSLSLIAAALVGMSYGQNQYPNYEETAAQDNPPAYANPDYQNNPAPAQPHYPDYSEVETVATTTTTTTTEPWMEPPKRPQVFPPTPTRRRTTRRPQPNRIVRWYFMDSRGVPIRTAVSRRYKTSSLKNGMPAYYRNILSGSRSLGQTVNGNGQHTKRVEYWWYV</sequence>
<evidence type="ECO:0000313" key="4">
    <source>
        <dbReference type="Proteomes" id="UP000075884"/>
    </source>
</evidence>